<feature type="compositionally biased region" description="Basic and acidic residues" evidence="1">
    <location>
        <begin position="81"/>
        <end position="94"/>
    </location>
</feature>
<evidence type="ECO:0000313" key="2">
    <source>
        <dbReference type="EMBL" id="GIY47458.1"/>
    </source>
</evidence>
<protein>
    <submittedName>
        <fullName evidence="2">Uncharacterized protein</fullName>
    </submittedName>
</protein>
<feature type="compositionally biased region" description="Basic and acidic residues" evidence="1">
    <location>
        <begin position="58"/>
        <end position="72"/>
    </location>
</feature>
<dbReference type="AlphaFoldDB" id="A0AAV4TLJ8"/>
<proteinExistence type="predicted"/>
<sequence>MANALHPESGLSEGRISKKGIVHISQEDGTFLGLKMLSALLLGESLLNAGFLCGGKQTRREARGEGEPKQGAECRGQTIRDIARDPDNELDRRHFPPPRSPAHNDSRRPFPPTLLVPQPHLSETRESILLPENPQPRTPKGKESSWDASRTQCGQGCAIQEESPDQIE</sequence>
<evidence type="ECO:0000313" key="3">
    <source>
        <dbReference type="Proteomes" id="UP001054945"/>
    </source>
</evidence>
<dbReference type="Proteomes" id="UP001054945">
    <property type="component" value="Unassembled WGS sequence"/>
</dbReference>
<reference evidence="2 3" key="1">
    <citation type="submission" date="2021-06" db="EMBL/GenBank/DDBJ databases">
        <title>Caerostris extrusa draft genome.</title>
        <authorList>
            <person name="Kono N."/>
            <person name="Arakawa K."/>
        </authorList>
    </citation>
    <scope>NUCLEOTIDE SEQUENCE [LARGE SCALE GENOMIC DNA]</scope>
</reference>
<feature type="region of interest" description="Disordered" evidence="1">
    <location>
        <begin position="58"/>
        <end position="168"/>
    </location>
</feature>
<keyword evidence="3" id="KW-1185">Reference proteome</keyword>
<name>A0AAV4TLJ8_CAEEX</name>
<gene>
    <name evidence="2" type="ORF">CEXT_339271</name>
</gene>
<organism evidence="2 3">
    <name type="scientific">Caerostris extrusa</name>
    <name type="common">Bark spider</name>
    <name type="synonym">Caerostris bankana</name>
    <dbReference type="NCBI Taxonomy" id="172846"/>
    <lineage>
        <taxon>Eukaryota</taxon>
        <taxon>Metazoa</taxon>
        <taxon>Ecdysozoa</taxon>
        <taxon>Arthropoda</taxon>
        <taxon>Chelicerata</taxon>
        <taxon>Arachnida</taxon>
        <taxon>Araneae</taxon>
        <taxon>Araneomorphae</taxon>
        <taxon>Entelegynae</taxon>
        <taxon>Araneoidea</taxon>
        <taxon>Araneidae</taxon>
        <taxon>Caerostris</taxon>
    </lineage>
</organism>
<comment type="caution">
    <text evidence="2">The sequence shown here is derived from an EMBL/GenBank/DDBJ whole genome shotgun (WGS) entry which is preliminary data.</text>
</comment>
<evidence type="ECO:0000256" key="1">
    <source>
        <dbReference type="SAM" id="MobiDB-lite"/>
    </source>
</evidence>
<accession>A0AAV4TLJ8</accession>
<dbReference type="EMBL" id="BPLR01011583">
    <property type="protein sequence ID" value="GIY47458.1"/>
    <property type="molecule type" value="Genomic_DNA"/>
</dbReference>